<accession>A0A4C1V7G1</accession>
<proteinExistence type="predicted"/>
<dbReference type="EMBL" id="BGZK01000294">
    <property type="protein sequence ID" value="GBP34763.1"/>
    <property type="molecule type" value="Genomic_DNA"/>
</dbReference>
<gene>
    <name evidence="1" type="ORF">EVAR_21827_1</name>
</gene>
<dbReference type="Proteomes" id="UP000299102">
    <property type="component" value="Unassembled WGS sequence"/>
</dbReference>
<evidence type="ECO:0000313" key="2">
    <source>
        <dbReference type="Proteomes" id="UP000299102"/>
    </source>
</evidence>
<name>A0A4C1V7G1_EUMVA</name>
<dbReference type="AlphaFoldDB" id="A0A4C1V7G1"/>
<protein>
    <submittedName>
        <fullName evidence="1">Uncharacterized protein</fullName>
    </submittedName>
</protein>
<comment type="caution">
    <text evidence="1">The sequence shown here is derived from an EMBL/GenBank/DDBJ whole genome shotgun (WGS) entry which is preliminary data.</text>
</comment>
<organism evidence="1 2">
    <name type="scientific">Eumeta variegata</name>
    <name type="common">Bagworm moth</name>
    <name type="synonym">Eumeta japonica</name>
    <dbReference type="NCBI Taxonomy" id="151549"/>
    <lineage>
        <taxon>Eukaryota</taxon>
        <taxon>Metazoa</taxon>
        <taxon>Ecdysozoa</taxon>
        <taxon>Arthropoda</taxon>
        <taxon>Hexapoda</taxon>
        <taxon>Insecta</taxon>
        <taxon>Pterygota</taxon>
        <taxon>Neoptera</taxon>
        <taxon>Endopterygota</taxon>
        <taxon>Lepidoptera</taxon>
        <taxon>Glossata</taxon>
        <taxon>Ditrysia</taxon>
        <taxon>Tineoidea</taxon>
        <taxon>Psychidae</taxon>
        <taxon>Oiketicinae</taxon>
        <taxon>Eumeta</taxon>
    </lineage>
</organism>
<sequence>MHPRLEFGIFCTESIRDSCCFTATVKPVAKYLYTFSKYDVIAFPRLCRTARFAFGTAAIIVRNIRMTAFPWIVRTPRSRYKTRCLPARLRIMGILGVKLALCRRLMTSHHRK</sequence>
<keyword evidence="2" id="KW-1185">Reference proteome</keyword>
<reference evidence="1 2" key="1">
    <citation type="journal article" date="2019" name="Commun. Biol.">
        <title>The bagworm genome reveals a unique fibroin gene that provides high tensile strength.</title>
        <authorList>
            <person name="Kono N."/>
            <person name="Nakamura H."/>
            <person name="Ohtoshi R."/>
            <person name="Tomita M."/>
            <person name="Numata K."/>
            <person name="Arakawa K."/>
        </authorList>
    </citation>
    <scope>NUCLEOTIDE SEQUENCE [LARGE SCALE GENOMIC DNA]</scope>
</reference>
<evidence type="ECO:0000313" key="1">
    <source>
        <dbReference type="EMBL" id="GBP34763.1"/>
    </source>
</evidence>